<feature type="chain" id="PRO_5046392260" evidence="2">
    <location>
        <begin position="20"/>
        <end position="356"/>
    </location>
</feature>
<dbReference type="NCBIfam" id="TIGR01730">
    <property type="entry name" value="RND_mfp"/>
    <property type="match status" value="1"/>
</dbReference>
<dbReference type="SUPFAM" id="SSF111369">
    <property type="entry name" value="HlyD-like secretion proteins"/>
    <property type="match status" value="1"/>
</dbReference>
<keyword evidence="4" id="KW-1185">Reference proteome</keyword>
<dbReference type="Proteomes" id="UP001195941">
    <property type="component" value="Unassembled WGS sequence"/>
</dbReference>
<name>A0ABS5HWQ6_9RHOB</name>
<accession>A0ABS5HWQ6</accession>
<dbReference type="PANTHER" id="PTHR30469">
    <property type="entry name" value="MULTIDRUG RESISTANCE PROTEIN MDTA"/>
    <property type="match status" value="1"/>
</dbReference>
<dbReference type="RefSeq" id="WP_212702833.1">
    <property type="nucleotide sequence ID" value="NZ_JADMKU010000024.1"/>
</dbReference>
<dbReference type="Gene3D" id="2.40.50.100">
    <property type="match status" value="1"/>
</dbReference>
<comment type="caution">
    <text evidence="3">The sequence shown here is derived from an EMBL/GenBank/DDBJ whole genome shotgun (WGS) entry which is preliminary data.</text>
</comment>
<gene>
    <name evidence="3" type="ORF">IT775_19000</name>
</gene>
<dbReference type="Gene3D" id="2.40.30.170">
    <property type="match status" value="1"/>
</dbReference>
<dbReference type="PANTHER" id="PTHR30469:SF15">
    <property type="entry name" value="HLYD FAMILY OF SECRETION PROTEINS"/>
    <property type="match status" value="1"/>
</dbReference>
<dbReference type="EMBL" id="JADMKU010000024">
    <property type="protein sequence ID" value="MBR9653212.1"/>
    <property type="molecule type" value="Genomic_DNA"/>
</dbReference>
<dbReference type="Gene3D" id="2.40.420.20">
    <property type="match status" value="1"/>
</dbReference>
<evidence type="ECO:0000256" key="2">
    <source>
        <dbReference type="SAM" id="SignalP"/>
    </source>
</evidence>
<protein>
    <submittedName>
        <fullName evidence="3">Efflux RND transporter periplasmic adaptor subunit</fullName>
    </submittedName>
</protein>
<organism evidence="3 4">
    <name type="scientific">Thalassovita aquimarina</name>
    <dbReference type="NCBI Taxonomy" id="2785917"/>
    <lineage>
        <taxon>Bacteria</taxon>
        <taxon>Pseudomonadati</taxon>
        <taxon>Pseudomonadota</taxon>
        <taxon>Alphaproteobacteria</taxon>
        <taxon>Rhodobacterales</taxon>
        <taxon>Roseobacteraceae</taxon>
        <taxon>Thalassovita</taxon>
    </lineage>
</organism>
<proteinExistence type="inferred from homology"/>
<sequence length="356" mass="37128">MKSAILAVVLAMPPQAILAEDVPTTVAHPRPVISEIVTADPARARRFPGVIEGENVATLGFLTGGRLASVPVEAGDQVMQGDTLATLDQVTLQQDLASARAALETVQAKATLAAQQFARAETLRARGVASDAMLDNARANRDAIAAKVKNARASLTRAEDAAQYSTLTAPTEGIVLSVLAEPGATVSAGSAVIKLAAPTGREAVIDVPEAFAALLPPDAVFSLRRDKNDTAATTARLSVIEPVAETSLGTRRLRLALDNPPKDYRIGSLVEASYATVSAPLMTLPRVAIAIAEGPNGPGVWRIEGADRRAHFIAVTLGNTIGDRVVIRDGIAVGDEIVTRGAHALTENQNVGDRLE</sequence>
<evidence type="ECO:0000256" key="1">
    <source>
        <dbReference type="ARBA" id="ARBA00009477"/>
    </source>
</evidence>
<evidence type="ECO:0000313" key="4">
    <source>
        <dbReference type="Proteomes" id="UP001195941"/>
    </source>
</evidence>
<dbReference type="InterPro" id="IPR006143">
    <property type="entry name" value="RND_pump_MFP"/>
</dbReference>
<dbReference type="Gene3D" id="1.10.287.470">
    <property type="entry name" value="Helix hairpin bin"/>
    <property type="match status" value="1"/>
</dbReference>
<comment type="similarity">
    <text evidence="1">Belongs to the membrane fusion protein (MFP) (TC 8.A.1) family.</text>
</comment>
<feature type="signal peptide" evidence="2">
    <location>
        <begin position="1"/>
        <end position="19"/>
    </location>
</feature>
<keyword evidence="2" id="KW-0732">Signal</keyword>
<reference evidence="3 4" key="1">
    <citation type="journal article" date="2021" name="Arch. Microbiol.">
        <title>Thalassobius aquimarinus sp. nov., isolated from the Sea of Japan seashore.</title>
        <authorList>
            <person name="Kurilenko V.V."/>
            <person name="Romanenko L.A."/>
            <person name="Chernysheva N.Y."/>
            <person name="Velansky P.V."/>
            <person name="Tekutyeva L.A."/>
            <person name="Isaeva M.P."/>
            <person name="Mikhailov V.V."/>
        </authorList>
    </citation>
    <scope>NUCLEOTIDE SEQUENCE [LARGE SCALE GENOMIC DNA]</scope>
    <source>
        <strain evidence="3 4">KMM 8518</strain>
    </source>
</reference>
<evidence type="ECO:0000313" key="3">
    <source>
        <dbReference type="EMBL" id="MBR9653212.1"/>
    </source>
</evidence>